<dbReference type="Proteomes" id="UP000613401">
    <property type="component" value="Unassembled WGS sequence"/>
</dbReference>
<dbReference type="InterPro" id="IPR006073">
    <property type="entry name" value="GTP-bd"/>
</dbReference>
<feature type="region of interest" description="Disordered" evidence="2">
    <location>
        <begin position="1"/>
        <end position="71"/>
    </location>
</feature>
<dbReference type="RefSeq" id="XP_045267472.1">
    <property type="nucleotide sequence ID" value="XM_045406926.1"/>
</dbReference>
<dbReference type="InterPro" id="IPR027417">
    <property type="entry name" value="P-loop_NTPase"/>
</dbReference>
<dbReference type="CDD" id="cd00882">
    <property type="entry name" value="Ras_like_GTPase"/>
    <property type="match status" value="1"/>
</dbReference>
<reference evidence="4" key="1">
    <citation type="journal article" date="2020" name="Phytopathology">
        <title>Genome sequence and comparative analysis of Colletotrichum gloeosporioides isolated from Liriodendron leaves.</title>
        <authorList>
            <person name="Fu F.F."/>
            <person name="Hao Z."/>
            <person name="Wang P."/>
            <person name="Lu Y."/>
            <person name="Xue L.J."/>
            <person name="Wei G."/>
            <person name="Tian Y."/>
            <person name="Baishi H."/>
            <person name="Xu H."/>
            <person name="Shi J."/>
            <person name="Cheng T."/>
            <person name="Wang G."/>
            <person name="Yi Y."/>
            <person name="Chen J."/>
        </authorList>
    </citation>
    <scope>NUCLEOTIDE SEQUENCE</scope>
    <source>
        <strain evidence="4">Lc1</strain>
    </source>
</reference>
<feature type="coiled-coil region" evidence="1">
    <location>
        <begin position="318"/>
        <end position="391"/>
    </location>
</feature>
<feature type="domain" description="G" evidence="3">
    <location>
        <begin position="95"/>
        <end position="156"/>
    </location>
</feature>
<dbReference type="Pfam" id="PF01926">
    <property type="entry name" value="MMR_HSR1"/>
    <property type="match status" value="1"/>
</dbReference>
<dbReference type="EMBL" id="WVTB01000022">
    <property type="protein sequence ID" value="KAF3808313.1"/>
    <property type="molecule type" value="Genomic_DNA"/>
</dbReference>
<feature type="region of interest" description="Disordered" evidence="2">
    <location>
        <begin position="403"/>
        <end position="459"/>
    </location>
</feature>
<evidence type="ECO:0000313" key="5">
    <source>
        <dbReference type="Proteomes" id="UP000613401"/>
    </source>
</evidence>
<reference evidence="4" key="2">
    <citation type="submission" date="2020-03" db="EMBL/GenBank/DDBJ databases">
        <authorList>
            <person name="Fu F.-F."/>
            <person name="Chen J."/>
        </authorList>
    </citation>
    <scope>NUCLEOTIDE SEQUENCE</scope>
    <source>
        <strain evidence="4">Lc1</strain>
    </source>
</reference>
<dbReference type="SUPFAM" id="SSF52540">
    <property type="entry name" value="P-loop containing nucleoside triphosphate hydrolases"/>
    <property type="match status" value="1"/>
</dbReference>
<evidence type="ECO:0000313" key="4">
    <source>
        <dbReference type="EMBL" id="KAF3808313.1"/>
    </source>
</evidence>
<evidence type="ECO:0000256" key="1">
    <source>
        <dbReference type="SAM" id="Coils"/>
    </source>
</evidence>
<dbReference type="Gene3D" id="3.40.50.300">
    <property type="entry name" value="P-loop containing nucleotide triphosphate hydrolases"/>
    <property type="match status" value="1"/>
</dbReference>
<keyword evidence="5" id="KW-1185">Reference proteome</keyword>
<organism evidence="4 5">
    <name type="scientific">Colletotrichum gloeosporioides</name>
    <name type="common">Anthracnose fungus</name>
    <name type="synonym">Glomerella cingulata</name>
    <dbReference type="NCBI Taxonomy" id="474922"/>
    <lineage>
        <taxon>Eukaryota</taxon>
        <taxon>Fungi</taxon>
        <taxon>Dikarya</taxon>
        <taxon>Ascomycota</taxon>
        <taxon>Pezizomycotina</taxon>
        <taxon>Sordariomycetes</taxon>
        <taxon>Hypocreomycetidae</taxon>
        <taxon>Glomerellales</taxon>
        <taxon>Glomerellaceae</taxon>
        <taxon>Colletotrichum</taxon>
        <taxon>Colletotrichum gloeosporioides species complex</taxon>
    </lineage>
</organism>
<dbReference type="AlphaFoldDB" id="A0A8H4CQQ5"/>
<name>A0A8H4CQQ5_COLGL</name>
<accession>A0A8H4CQQ5</accession>
<evidence type="ECO:0000259" key="3">
    <source>
        <dbReference type="Pfam" id="PF01926"/>
    </source>
</evidence>
<sequence>MEQQSPPQLTRGPVAQALQQPVPEWLMQEPAQRLQNPDDASPGFVNYQTHRPASANDNHDPFSAPPPLPKRPNVPVPNSFIPRKPVNQPGKRILIAVFGVTGTGKTTFIKALAGEAASQLRTGHTLESCTQEIETVDFKLDGHDVTLVDTPGFDDSERSDTEILELIANWLGSSYKDNTLLSGIVYLHRISDLCGTENLSKVCLLTTMWDKVTPEFGEAKERELKSPDGFWGLMIAVRSMLVNEPTTLKLQEEIVCGKLLGQTDAGISIKEDIVRLEKMYEEQLTQLREEMGSKMAKGNQQFQTQIQAEYAQIISKMQKQAEDRHILAQTQINNLERRWQEAASQSAKQERELQASAARDRELLKIAEMEKQQAEKAVAKKEMEMERLEWASSARERELHRMAAAQERREISEAGQRDRLETDQERGGYEEYPRRRRAEGVGYGPNTVMARSNSAPVYPPGYDPELKKRRDKYDGQPYMTFQCYRARTFNPGCGRPFDVVNPTRDKIQCCYCSKKWKILGPGRLG</sequence>
<evidence type="ECO:0000256" key="2">
    <source>
        <dbReference type="SAM" id="MobiDB-lite"/>
    </source>
</evidence>
<keyword evidence="1" id="KW-0175">Coiled coil</keyword>
<feature type="compositionally biased region" description="Basic and acidic residues" evidence="2">
    <location>
        <begin position="403"/>
        <end position="433"/>
    </location>
</feature>
<gene>
    <name evidence="4" type="ORF">GCG54_00006934</name>
</gene>
<dbReference type="GO" id="GO:0005525">
    <property type="term" value="F:GTP binding"/>
    <property type="evidence" value="ECO:0007669"/>
    <property type="project" value="InterPro"/>
</dbReference>
<protein>
    <recommendedName>
        <fullName evidence="3">G domain-containing protein</fullName>
    </recommendedName>
</protein>
<proteinExistence type="predicted"/>
<comment type="caution">
    <text evidence="4">The sequence shown here is derived from an EMBL/GenBank/DDBJ whole genome shotgun (WGS) entry which is preliminary data.</text>
</comment>
<dbReference type="GeneID" id="69014080"/>